<dbReference type="Proteomes" id="UP001281130">
    <property type="component" value="Unassembled WGS sequence"/>
</dbReference>
<feature type="transmembrane region" description="Helical" evidence="1">
    <location>
        <begin position="21"/>
        <end position="38"/>
    </location>
</feature>
<keyword evidence="4" id="KW-1185">Reference proteome</keyword>
<sequence>MSGFRRAFTRRVYPGRFGRRLRVPILAAILLWLIAVFADASESGLVASGSVPTLILAAGLLAQVLSDSFQERALPVAVGLRVAGAFLPAAGLIWMLFDGSLPVAASLLTMLAMFAVFFLIYAHEKDARDRRRDGA</sequence>
<feature type="transmembrane region" description="Helical" evidence="1">
    <location>
        <begin position="44"/>
        <end position="66"/>
    </location>
</feature>
<accession>A0A023X499</accession>
<feature type="transmembrane region" description="Helical" evidence="1">
    <location>
        <begin position="103"/>
        <end position="122"/>
    </location>
</feature>
<reference evidence="2 4" key="1">
    <citation type="submission" date="2014-03" db="EMBL/GenBank/DDBJ databases">
        <title>Complete genome sequence of the Radio-Resistant Rubrobacter radiotolerans RSPS-4.</title>
        <authorList>
            <person name="Egas C.C."/>
            <person name="Barroso C.C."/>
            <person name="Froufe H.J.C."/>
            <person name="Pacheco J.J."/>
            <person name="Albuquerque L.L."/>
            <person name="da Costa M.M.S."/>
        </authorList>
    </citation>
    <scope>NUCLEOTIDE SEQUENCE [LARGE SCALE GENOMIC DNA]</scope>
    <source>
        <strain evidence="2 4">RSPS-4</strain>
    </source>
</reference>
<dbReference type="RefSeq" id="WP_038681844.1">
    <property type="nucleotide sequence ID" value="NZ_CP007514.1"/>
</dbReference>
<dbReference type="Proteomes" id="UP000025229">
    <property type="component" value="Chromosome"/>
</dbReference>
<keyword evidence="1" id="KW-0472">Membrane</keyword>
<reference evidence="3" key="2">
    <citation type="submission" date="2023-11" db="EMBL/GenBank/DDBJ databases">
        <title>MicrobeMod: A computational toolkit for identifying prokaryotic methylation and restriction-modification with nanopore sequencing.</title>
        <authorList>
            <person name="Crits-Christoph A."/>
            <person name="Kang S.C."/>
            <person name="Lee H."/>
            <person name="Ostrov N."/>
        </authorList>
    </citation>
    <scope>NUCLEOTIDE SEQUENCE</scope>
    <source>
        <strain evidence="3">ATCC 51242</strain>
    </source>
</reference>
<gene>
    <name evidence="2" type="ORF">RradSPS_1601</name>
    <name evidence="3" type="ORF">SIL72_09660</name>
</gene>
<dbReference type="HOGENOM" id="CLU_1884242_0_0_11"/>
<evidence type="ECO:0000313" key="4">
    <source>
        <dbReference type="Proteomes" id="UP000025229"/>
    </source>
</evidence>
<evidence type="ECO:0000313" key="2">
    <source>
        <dbReference type="EMBL" id="AHY46884.1"/>
    </source>
</evidence>
<dbReference type="EMBL" id="CP007514">
    <property type="protein sequence ID" value="AHY46884.1"/>
    <property type="molecule type" value="Genomic_DNA"/>
</dbReference>
<feature type="transmembrane region" description="Helical" evidence="1">
    <location>
        <begin position="78"/>
        <end position="97"/>
    </location>
</feature>
<dbReference type="KEGG" id="rrd:RradSPS_1601"/>
<proteinExistence type="predicted"/>
<dbReference type="STRING" id="42256.RradSPS_1601"/>
<organism evidence="2 4">
    <name type="scientific">Rubrobacter radiotolerans</name>
    <name type="common">Arthrobacter radiotolerans</name>
    <dbReference type="NCBI Taxonomy" id="42256"/>
    <lineage>
        <taxon>Bacteria</taxon>
        <taxon>Bacillati</taxon>
        <taxon>Actinomycetota</taxon>
        <taxon>Rubrobacteria</taxon>
        <taxon>Rubrobacterales</taxon>
        <taxon>Rubrobacteraceae</taxon>
        <taxon>Rubrobacter</taxon>
    </lineage>
</organism>
<keyword evidence="1" id="KW-0812">Transmembrane</keyword>
<keyword evidence="1" id="KW-1133">Transmembrane helix</keyword>
<evidence type="ECO:0000256" key="1">
    <source>
        <dbReference type="SAM" id="Phobius"/>
    </source>
</evidence>
<evidence type="ECO:0000313" key="3">
    <source>
        <dbReference type="EMBL" id="MDX5894289.1"/>
    </source>
</evidence>
<dbReference type="AlphaFoldDB" id="A0A023X499"/>
<protein>
    <submittedName>
        <fullName evidence="2">Uncharacterized protein</fullName>
    </submittedName>
</protein>
<dbReference type="EMBL" id="JAWXXX010000001">
    <property type="protein sequence ID" value="MDX5894289.1"/>
    <property type="molecule type" value="Genomic_DNA"/>
</dbReference>
<name>A0A023X499_RUBRA</name>